<keyword evidence="3" id="KW-0808">Transferase</keyword>
<feature type="region of interest" description="Disordered" evidence="1">
    <location>
        <begin position="304"/>
        <end position="326"/>
    </location>
</feature>
<evidence type="ECO:0000313" key="3">
    <source>
        <dbReference type="EMBL" id="EQD77113.1"/>
    </source>
</evidence>
<evidence type="ECO:0000259" key="2">
    <source>
        <dbReference type="Pfam" id="PF00535"/>
    </source>
</evidence>
<dbReference type="AlphaFoldDB" id="T1C859"/>
<dbReference type="PANTHER" id="PTHR43685:SF2">
    <property type="entry name" value="GLYCOSYLTRANSFERASE 2-LIKE DOMAIN-CONTAINING PROTEIN"/>
    <property type="match status" value="1"/>
</dbReference>
<sequence>MEAERLTVAIVTRDRPLALRRLLGSLVRAGGRALAKVVIVDDSSDPKDPRQEFRTLPVDYVPIPGRVFISKAKNLALARVPSELVCFIDDDNLVPEDGLSTLTQDMRTDTRLGGLMPSVVYARRPDLVWVYACPFRPGRWDFNLIGRNRSRDPAWEGRFLPTDALPNAGIFRTDALHPLGGFEERLPVNSSAELCFRLKQAGHSVFADSRVLFWHDVDPPGVPGYWAQHATDPERVYHEMGDWLLFRRALHPELPPADWRFAYHALPFLLGVTVGLAVRGRRPFLPPLVALARGYRRGIRDAPLSVRRGTGEDRGGKRSDSVTDSG</sequence>
<protein>
    <submittedName>
        <fullName evidence="3">Glycosyl transferase family 2</fullName>
        <ecNumber evidence="3">2.-.-.-</ecNumber>
    </submittedName>
</protein>
<feature type="compositionally biased region" description="Basic and acidic residues" evidence="1">
    <location>
        <begin position="309"/>
        <end position="326"/>
    </location>
</feature>
<dbReference type="InterPro" id="IPR029044">
    <property type="entry name" value="Nucleotide-diphossugar_trans"/>
</dbReference>
<dbReference type="Gene3D" id="3.90.550.10">
    <property type="entry name" value="Spore Coat Polysaccharide Biosynthesis Protein SpsA, Chain A"/>
    <property type="match status" value="1"/>
</dbReference>
<evidence type="ECO:0000256" key="1">
    <source>
        <dbReference type="SAM" id="MobiDB-lite"/>
    </source>
</evidence>
<reference evidence="3" key="2">
    <citation type="journal article" date="2014" name="ISME J.">
        <title>Microbial stratification in low pH oxic and suboxic macroscopic growths along an acid mine drainage.</title>
        <authorList>
            <person name="Mendez-Garcia C."/>
            <person name="Mesa V."/>
            <person name="Sprenger R.R."/>
            <person name="Richter M."/>
            <person name="Diez M.S."/>
            <person name="Solano J."/>
            <person name="Bargiela R."/>
            <person name="Golyshina O.V."/>
            <person name="Manteca A."/>
            <person name="Ramos J.L."/>
            <person name="Gallego J.R."/>
            <person name="Llorente I."/>
            <person name="Martins Dos Santos V.A."/>
            <person name="Jensen O.N."/>
            <person name="Pelaez A.I."/>
            <person name="Sanchez J."/>
            <person name="Ferrer M."/>
        </authorList>
    </citation>
    <scope>NUCLEOTIDE SEQUENCE</scope>
</reference>
<dbReference type="PANTHER" id="PTHR43685">
    <property type="entry name" value="GLYCOSYLTRANSFERASE"/>
    <property type="match status" value="1"/>
</dbReference>
<comment type="caution">
    <text evidence="3">The sequence shown here is derived from an EMBL/GenBank/DDBJ whole genome shotgun (WGS) entry which is preliminary data.</text>
</comment>
<dbReference type="Pfam" id="PF00535">
    <property type="entry name" value="Glycos_transf_2"/>
    <property type="match status" value="1"/>
</dbReference>
<reference evidence="3" key="1">
    <citation type="submission" date="2013-08" db="EMBL/GenBank/DDBJ databases">
        <authorList>
            <person name="Mendez C."/>
            <person name="Richter M."/>
            <person name="Ferrer M."/>
            <person name="Sanchez J."/>
        </authorList>
    </citation>
    <scope>NUCLEOTIDE SEQUENCE</scope>
</reference>
<gene>
    <name evidence="3" type="ORF">B1B_01245</name>
</gene>
<dbReference type="GO" id="GO:0016740">
    <property type="term" value="F:transferase activity"/>
    <property type="evidence" value="ECO:0007669"/>
    <property type="project" value="UniProtKB-KW"/>
</dbReference>
<dbReference type="InterPro" id="IPR001173">
    <property type="entry name" value="Glyco_trans_2-like"/>
</dbReference>
<accession>T1C859</accession>
<proteinExistence type="predicted"/>
<dbReference type="EC" id="2.-.-.-" evidence="3"/>
<dbReference type="InterPro" id="IPR050834">
    <property type="entry name" value="Glycosyltransf_2"/>
</dbReference>
<dbReference type="SUPFAM" id="SSF53448">
    <property type="entry name" value="Nucleotide-diphospho-sugar transferases"/>
    <property type="match status" value="1"/>
</dbReference>
<dbReference type="EMBL" id="AUZY01000874">
    <property type="protein sequence ID" value="EQD77113.1"/>
    <property type="molecule type" value="Genomic_DNA"/>
</dbReference>
<name>T1C859_9ZZZZ</name>
<dbReference type="CDD" id="cd00761">
    <property type="entry name" value="Glyco_tranf_GTA_type"/>
    <property type="match status" value="1"/>
</dbReference>
<feature type="domain" description="Glycosyltransferase 2-like" evidence="2">
    <location>
        <begin position="7"/>
        <end position="109"/>
    </location>
</feature>
<organism evidence="3">
    <name type="scientific">mine drainage metagenome</name>
    <dbReference type="NCBI Taxonomy" id="410659"/>
    <lineage>
        <taxon>unclassified sequences</taxon>
        <taxon>metagenomes</taxon>
        <taxon>ecological metagenomes</taxon>
    </lineage>
</organism>